<gene>
    <name evidence="1" type="ORF">GRF59_05620</name>
</gene>
<dbReference type="EMBL" id="WUBI01000001">
    <property type="protein sequence ID" value="MWV43103.1"/>
    <property type="molecule type" value="Genomic_DNA"/>
</dbReference>
<evidence type="ECO:0000313" key="1">
    <source>
        <dbReference type="EMBL" id="MWV43103.1"/>
    </source>
</evidence>
<keyword evidence="2" id="KW-1185">Reference proteome</keyword>
<sequence length="78" mass="8960">MLDHLFQKIDGSYGEDAFFMGLAFKFEKGIAIIDKHFDEEIADGFILEWVSFMEMAHPISVVCKDTDELFLILKEVAL</sequence>
<name>A0A7X3LH22_9BACL</name>
<evidence type="ECO:0000313" key="2">
    <source>
        <dbReference type="Proteomes" id="UP000460318"/>
    </source>
</evidence>
<reference evidence="1 2" key="1">
    <citation type="submission" date="2019-12" db="EMBL/GenBank/DDBJ databases">
        <title>Paenibacillus sp. nov., an endophytic bacterium isolated from the stem of Dendrobium.</title>
        <authorList>
            <person name="Zhao R."/>
        </authorList>
    </citation>
    <scope>NUCLEOTIDE SEQUENCE [LARGE SCALE GENOMIC DNA]</scope>
    <source>
        <strain evidence="1 2">HJL G12</strain>
    </source>
</reference>
<comment type="caution">
    <text evidence="1">The sequence shown here is derived from an EMBL/GenBank/DDBJ whole genome shotgun (WGS) entry which is preliminary data.</text>
</comment>
<proteinExistence type="predicted"/>
<dbReference type="AlphaFoldDB" id="A0A7X3LH22"/>
<protein>
    <submittedName>
        <fullName evidence="1">Uncharacterized protein</fullName>
    </submittedName>
</protein>
<dbReference type="Proteomes" id="UP000460318">
    <property type="component" value="Unassembled WGS sequence"/>
</dbReference>
<dbReference type="RefSeq" id="WP_160496645.1">
    <property type="nucleotide sequence ID" value="NZ_WUBI01000001.1"/>
</dbReference>
<accession>A0A7X3LH22</accession>
<organism evidence="1 2">
    <name type="scientific">Paenibacillus dendrobii</name>
    <dbReference type="NCBI Taxonomy" id="2691084"/>
    <lineage>
        <taxon>Bacteria</taxon>
        <taxon>Bacillati</taxon>
        <taxon>Bacillota</taxon>
        <taxon>Bacilli</taxon>
        <taxon>Bacillales</taxon>
        <taxon>Paenibacillaceae</taxon>
        <taxon>Paenibacillus</taxon>
    </lineage>
</organism>